<keyword evidence="3" id="KW-1185">Reference proteome</keyword>
<protein>
    <recommendedName>
        <fullName evidence="1">Sulfatase-modifying factor enzyme-like domain-containing protein</fullName>
    </recommendedName>
</protein>
<dbReference type="SUPFAM" id="SSF56436">
    <property type="entry name" value="C-type lectin-like"/>
    <property type="match status" value="1"/>
</dbReference>
<dbReference type="Proteomes" id="UP000254771">
    <property type="component" value="Unassembled WGS sequence"/>
</dbReference>
<dbReference type="AlphaFoldDB" id="A0A370DJP0"/>
<dbReference type="Gene3D" id="3.90.1580.10">
    <property type="entry name" value="paralog of FGE (formylglycine-generating enzyme)"/>
    <property type="match status" value="1"/>
</dbReference>
<evidence type="ECO:0000259" key="1">
    <source>
        <dbReference type="Pfam" id="PF03781"/>
    </source>
</evidence>
<dbReference type="EMBL" id="QFXE01000015">
    <property type="protein sequence ID" value="RDH84386.1"/>
    <property type="molecule type" value="Genomic_DNA"/>
</dbReference>
<comment type="caution">
    <text evidence="2">The sequence shown here is derived from an EMBL/GenBank/DDBJ whole genome shotgun (WGS) entry which is preliminary data.</text>
</comment>
<dbReference type="InterPro" id="IPR005532">
    <property type="entry name" value="SUMF_dom"/>
</dbReference>
<accession>A0A370DJP0</accession>
<feature type="domain" description="Sulfatase-modifying factor enzyme-like" evidence="1">
    <location>
        <begin position="64"/>
        <end position="134"/>
    </location>
</feature>
<evidence type="ECO:0000313" key="2">
    <source>
        <dbReference type="EMBL" id="RDH84386.1"/>
    </source>
</evidence>
<dbReference type="InterPro" id="IPR016187">
    <property type="entry name" value="CTDL_fold"/>
</dbReference>
<evidence type="ECO:0000313" key="3">
    <source>
        <dbReference type="Proteomes" id="UP000254771"/>
    </source>
</evidence>
<dbReference type="InterPro" id="IPR042095">
    <property type="entry name" value="SUMF_sf"/>
</dbReference>
<name>A0A370DJP0_9GAMM</name>
<sequence length="140" mass="15838">MARSFVVIGYCRADCCYHVGASVVTSNAAVSGNTVLSRGESMPWVCRPVMRLPLALPPMQMRRLGEANNFAADRWQICWRRYSLGKVECDQKAGAKRVIRGGSWNNKARNCRSAYRNWNHPDKRNNNLGFRPARAHDRVG</sequence>
<reference evidence="2 3" key="1">
    <citation type="journal article" date="2018" name="ISME J.">
        <title>Endosymbiont genomes yield clues of tubeworm success.</title>
        <authorList>
            <person name="Li Y."/>
            <person name="Liles M.R."/>
            <person name="Halanych K.M."/>
        </authorList>
    </citation>
    <scope>NUCLEOTIDE SEQUENCE [LARGE SCALE GENOMIC DNA]</scope>
    <source>
        <strain evidence="2">A1462</strain>
    </source>
</reference>
<dbReference type="Pfam" id="PF03781">
    <property type="entry name" value="FGE-sulfatase"/>
    <property type="match status" value="1"/>
</dbReference>
<proteinExistence type="predicted"/>
<organism evidence="2 3">
    <name type="scientific">endosymbiont of Escarpia spicata</name>
    <dbReference type="NCBI Taxonomy" id="2200908"/>
    <lineage>
        <taxon>Bacteria</taxon>
        <taxon>Pseudomonadati</taxon>
        <taxon>Pseudomonadota</taxon>
        <taxon>Gammaproteobacteria</taxon>
        <taxon>sulfur-oxidizing symbionts</taxon>
    </lineage>
</organism>
<gene>
    <name evidence="2" type="ORF">DIZ78_12275</name>
</gene>